<feature type="domain" description="Flagellar Assembly Protein A N-terminal region" evidence="2">
    <location>
        <begin position="109"/>
        <end position="270"/>
    </location>
</feature>
<gene>
    <name evidence="3" type="ORF">HNR37_001092</name>
</gene>
<protein>
    <recommendedName>
        <fullName evidence="2">Flagellar Assembly Protein A N-terminal region domain-containing protein</fullName>
    </recommendedName>
</protein>
<dbReference type="AlphaFoldDB" id="A0A7W8DGW4"/>
<evidence type="ECO:0000256" key="1">
    <source>
        <dbReference type="SAM" id="Coils"/>
    </source>
</evidence>
<organism evidence="3 4">
    <name type="scientific">Desulfurispira natronophila</name>
    <dbReference type="NCBI Taxonomy" id="682562"/>
    <lineage>
        <taxon>Bacteria</taxon>
        <taxon>Pseudomonadati</taxon>
        <taxon>Chrysiogenota</taxon>
        <taxon>Chrysiogenia</taxon>
        <taxon>Chrysiogenales</taxon>
        <taxon>Chrysiogenaceae</taxon>
        <taxon>Desulfurispira</taxon>
    </lineage>
</organism>
<proteinExistence type="predicted"/>
<dbReference type="InterPro" id="IPR005646">
    <property type="entry name" value="FapA"/>
</dbReference>
<evidence type="ECO:0000313" key="4">
    <source>
        <dbReference type="Proteomes" id="UP000528322"/>
    </source>
</evidence>
<comment type="caution">
    <text evidence="3">The sequence shown here is derived from an EMBL/GenBank/DDBJ whole genome shotgun (WGS) entry which is preliminary data.</text>
</comment>
<name>A0A7W8DGW4_9BACT</name>
<keyword evidence="1" id="KW-0175">Coiled coil</keyword>
<dbReference type="RefSeq" id="WP_183731098.1">
    <property type="nucleotide sequence ID" value="NZ_JACHID010000005.1"/>
</dbReference>
<sequence length="597" mass="67542">MTNFHGVSEVYTTSDIPKTLREFARHHDVAERELDFAIVKETDPYISKYRKRVTKSWHVKFFLKKDQKSPHNFVMQVGPSRENPLNYELTVMLQSRADFEDPQILPNLVAEIRKLLALKHVVFGIVKYPVLEDIAQQILKGLQDPSSISDPAMVFTIAYGQERKAGRDSRVTFHFETYNAAGQVDEKGTIDYGKKNFAQYVDEEQLILTYFRALKGKPGISPSGEMHDQYQGKDHVPFPFHSVSRHLRLVDRPDRIEVYARKKGYFKVDNNGNADITEEVYVDGAVDLAVTGDIYFTEERQDVIIDHAGVHKDAVGAGRTVQGKNINIRGNISSNAKLDGETVSIEGTIHRSATIHAEEKVTLTLGSGNVKAPLVEVDSFQQGTIEARKVIVKSYILNAKIYCEELEHSGDMRAVEVYATGPVLRLGRLLGEDNIITIDPTKVPAIKEKLDAMSEEIESSRNELAELSKQARRISSELQRDRSRIEGATRMLKESKAKKMPPPSTSIKILQDVRNKKQELEQIVLDTEKRKKQQASAEKKYEELVKISQNAQIHIQSVAAGNRVNFYGVTETKNLNRFDVPVTITTDDSHQKIKIQR</sequence>
<evidence type="ECO:0000259" key="2">
    <source>
        <dbReference type="Pfam" id="PF20250"/>
    </source>
</evidence>
<dbReference type="Pfam" id="PF20250">
    <property type="entry name" value="FapA_N"/>
    <property type="match status" value="1"/>
</dbReference>
<dbReference type="PANTHER" id="PTHR38032">
    <property type="entry name" value="POLYMERASE-RELATED"/>
    <property type="match status" value="1"/>
</dbReference>
<keyword evidence="4" id="KW-1185">Reference proteome</keyword>
<dbReference type="PANTHER" id="PTHR38032:SF1">
    <property type="entry name" value="RNA-BINDING PROTEIN KHPB N-TERMINAL DOMAIN-CONTAINING PROTEIN"/>
    <property type="match status" value="1"/>
</dbReference>
<dbReference type="Proteomes" id="UP000528322">
    <property type="component" value="Unassembled WGS sequence"/>
</dbReference>
<evidence type="ECO:0000313" key="3">
    <source>
        <dbReference type="EMBL" id="MBB5021779.1"/>
    </source>
</evidence>
<dbReference type="InterPro" id="IPR046866">
    <property type="entry name" value="FapA_N"/>
</dbReference>
<dbReference type="EMBL" id="JACHID010000005">
    <property type="protein sequence ID" value="MBB5021779.1"/>
    <property type="molecule type" value="Genomic_DNA"/>
</dbReference>
<feature type="coiled-coil region" evidence="1">
    <location>
        <begin position="443"/>
        <end position="484"/>
    </location>
</feature>
<reference evidence="3 4" key="1">
    <citation type="submission" date="2020-08" db="EMBL/GenBank/DDBJ databases">
        <title>Genomic Encyclopedia of Type Strains, Phase IV (KMG-IV): sequencing the most valuable type-strain genomes for metagenomic binning, comparative biology and taxonomic classification.</title>
        <authorList>
            <person name="Goeker M."/>
        </authorList>
    </citation>
    <scope>NUCLEOTIDE SEQUENCE [LARGE SCALE GENOMIC DNA]</scope>
    <source>
        <strain evidence="3 4">DSM 22071</strain>
    </source>
</reference>
<accession>A0A7W8DGW4</accession>